<gene>
    <name evidence="1" type="ORF">HY768_02815</name>
</gene>
<reference evidence="1" key="1">
    <citation type="submission" date="2020-07" db="EMBL/GenBank/DDBJ databases">
        <title>Huge and variable diversity of episymbiotic CPR bacteria and DPANN archaea in groundwater ecosystems.</title>
        <authorList>
            <person name="He C.Y."/>
            <person name="Keren R."/>
            <person name="Whittaker M."/>
            <person name="Farag I.F."/>
            <person name="Doudna J."/>
            <person name="Cate J.H.D."/>
            <person name="Banfield J.F."/>
        </authorList>
    </citation>
    <scope>NUCLEOTIDE SEQUENCE</scope>
    <source>
        <strain evidence="1">NC_groundwater_1520_Pr4_B-0.1um_53_5</strain>
    </source>
</reference>
<dbReference type="Proteomes" id="UP000736328">
    <property type="component" value="Unassembled WGS sequence"/>
</dbReference>
<evidence type="ECO:0000313" key="1">
    <source>
        <dbReference type="EMBL" id="MBI4726151.1"/>
    </source>
</evidence>
<accession>A0A933I8F8</accession>
<name>A0A933I8F8_UNCT6</name>
<proteinExistence type="predicted"/>
<evidence type="ECO:0000313" key="2">
    <source>
        <dbReference type="Proteomes" id="UP000736328"/>
    </source>
</evidence>
<sequence>MMVYPINDRMEVTLKSGERWQGEHYVTSSSSLPFQIRARAVSVNYKKILRLGYDGDDTKPERSQLGLGLCFKQAGKQDYSVEYGYRSWGQLGTIQAVSVGMSF</sequence>
<dbReference type="AlphaFoldDB" id="A0A933I8F8"/>
<protein>
    <submittedName>
        <fullName evidence="1">Uncharacterized protein</fullName>
    </submittedName>
</protein>
<comment type="caution">
    <text evidence="1">The sequence shown here is derived from an EMBL/GenBank/DDBJ whole genome shotgun (WGS) entry which is preliminary data.</text>
</comment>
<organism evidence="1 2">
    <name type="scientific">candidate division TA06 bacterium</name>
    <dbReference type="NCBI Taxonomy" id="2250710"/>
    <lineage>
        <taxon>Bacteria</taxon>
        <taxon>Bacteria division TA06</taxon>
    </lineage>
</organism>
<dbReference type="EMBL" id="JACQXR010000034">
    <property type="protein sequence ID" value="MBI4726151.1"/>
    <property type="molecule type" value="Genomic_DNA"/>
</dbReference>